<evidence type="ECO:0000313" key="3">
    <source>
        <dbReference type="EMBL" id="EKV31542.1"/>
    </source>
</evidence>
<feature type="compositionally biased region" description="Low complexity" evidence="1">
    <location>
        <begin position="44"/>
        <end position="60"/>
    </location>
</feature>
<evidence type="ECO:0000313" key="4">
    <source>
        <dbReference type="Proteomes" id="UP000009881"/>
    </source>
</evidence>
<feature type="domain" description="FAD-binding FR-type" evidence="2">
    <location>
        <begin position="93"/>
        <end position="189"/>
    </location>
</feature>
<protein>
    <submittedName>
        <fullName evidence="3">Ferredoxin--NADP(+) reductase</fullName>
    </submittedName>
</protein>
<dbReference type="InterPro" id="IPR050415">
    <property type="entry name" value="MRET"/>
</dbReference>
<evidence type="ECO:0000256" key="1">
    <source>
        <dbReference type="SAM" id="MobiDB-lite"/>
    </source>
</evidence>
<feature type="region of interest" description="Disordered" evidence="1">
    <location>
        <begin position="1"/>
        <end position="100"/>
    </location>
</feature>
<dbReference type="InterPro" id="IPR001433">
    <property type="entry name" value="OxRdtase_FAD/NAD-bd"/>
</dbReference>
<dbReference type="PATRIC" id="fig|1238182.3.peg.1577"/>
<dbReference type="InterPro" id="IPR039261">
    <property type="entry name" value="FNR_nucleotide-bd"/>
</dbReference>
<dbReference type="AlphaFoldDB" id="K9H1V7"/>
<dbReference type="STRING" id="1238182.C882_3915"/>
<dbReference type="PANTHER" id="PTHR47354">
    <property type="entry name" value="NADH OXIDOREDUCTASE HCR"/>
    <property type="match status" value="1"/>
</dbReference>
<dbReference type="Gene3D" id="3.40.50.80">
    <property type="entry name" value="Nucleotide-binding domain of ferredoxin-NADP reductase (FNR) module"/>
    <property type="match status" value="1"/>
</dbReference>
<dbReference type="Proteomes" id="UP000009881">
    <property type="component" value="Unassembled WGS sequence"/>
</dbReference>
<dbReference type="Pfam" id="PF00175">
    <property type="entry name" value="NAD_binding_1"/>
    <property type="match status" value="1"/>
</dbReference>
<organism evidence="3 4">
    <name type="scientific">Caenispirillum salinarum AK4</name>
    <dbReference type="NCBI Taxonomy" id="1238182"/>
    <lineage>
        <taxon>Bacteria</taxon>
        <taxon>Pseudomonadati</taxon>
        <taxon>Pseudomonadota</taxon>
        <taxon>Alphaproteobacteria</taxon>
        <taxon>Rhodospirillales</taxon>
        <taxon>Novispirillaceae</taxon>
        <taxon>Caenispirillum</taxon>
    </lineage>
</organism>
<gene>
    <name evidence="3" type="ORF">C882_3915</name>
</gene>
<dbReference type="InterPro" id="IPR008333">
    <property type="entry name" value="Cbr1-like_FAD-bd_dom"/>
</dbReference>
<dbReference type="InterPro" id="IPR017938">
    <property type="entry name" value="Riboflavin_synthase-like_b-brl"/>
</dbReference>
<dbReference type="Gene3D" id="2.40.30.10">
    <property type="entry name" value="Translation factors"/>
    <property type="match status" value="1"/>
</dbReference>
<accession>K9H1V7</accession>
<evidence type="ECO:0000259" key="2">
    <source>
        <dbReference type="PROSITE" id="PS51384"/>
    </source>
</evidence>
<dbReference type="RefSeq" id="WP_009540023.1">
    <property type="nucleotide sequence ID" value="NZ_ANHY01000006.1"/>
</dbReference>
<comment type="caution">
    <text evidence="3">The sequence shown here is derived from an EMBL/GenBank/DDBJ whole genome shotgun (WGS) entry which is preliminary data.</text>
</comment>
<keyword evidence="4" id="KW-1185">Reference proteome</keyword>
<reference evidence="3 4" key="1">
    <citation type="journal article" date="2013" name="Genome Announc.">
        <title>Draft Genome Sequence of an Alphaproteobacterium, Caenispirillum salinarum AK4(T), Isolated from a Solar Saltern.</title>
        <authorList>
            <person name="Khatri I."/>
            <person name="Singh A."/>
            <person name="Korpole S."/>
            <person name="Pinnaka A.K."/>
            <person name="Subramanian S."/>
        </authorList>
    </citation>
    <scope>NUCLEOTIDE SEQUENCE [LARGE SCALE GENOMIC DNA]</scope>
    <source>
        <strain evidence="3 4">AK4</strain>
    </source>
</reference>
<proteinExistence type="predicted"/>
<dbReference type="SUPFAM" id="SSF63380">
    <property type="entry name" value="Riboflavin synthase domain-like"/>
    <property type="match status" value="1"/>
</dbReference>
<dbReference type="GO" id="GO:0016491">
    <property type="term" value="F:oxidoreductase activity"/>
    <property type="evidence" value="ECO:0007669"/>
    <property type="project" value="InterPro"/>
</dbReference>
<dbReference type="EMBL" id="ANHY01000006">
    <property type="protein sequence ID" value="EKV31542.1"/>
    <property type="molecule type" value="Genomic_DNA"/>
</dbReference>
<dbReference type="Pfam" id="PF00970">
    <property type="entry name" value="FAD_binding_6"/>
    <property type="match status" value="1"/>
</dbReference>
<name>K9H1V7_9PROT</name>
<feature type="compositionally biased region" description="Low complexity" evidence="1">
    <location>
        <begin position="70"/>
        <end position="86"/>
    </location>
</feature>
<dbReference type="PROSITE" id="PS51384">
    <property type="entry name" value="FAD_FR"/>
    <property type="match status" value="1"/>
</dbReference>
<dbReference type="SUPFAM" id="SSF52343">
    <property type="entry name" value="Ferredoxin reductase-like, C-terminal NADP-linked domain"/>
    <property type="match status" value="1"/>
</dbReference>
<dbReference type="PANTHER" id="PTHR47354:SF5">
    <property type="entry name" value="PROTEIN RFBI"/>
    <property type="match status" value="1"/>
</dbReference>
<sequence>MLHRPPRGRTASAGKAIPLNDLPAEERARRRDRPAAAAPPSPPDARTVSVRRSAAAAHNARPAEERKRAPCGPAPAAEPGAAKTAEPTPPSVASGQGGEVLEVRRVRPDLLRLFIAKPAGLAYTPGQSLRLELEGTRRRYTLASAPHEPHLEFYVEIVPQGRMTSKIARLKAGDRVEIAGAPKGGIAFDESAARHLMLATVTGVNPFVSILRDALHRGRRDLNCVLVHGASHGDEFGYDTELADLARRRPDLLTYIPTVSRPDDPRNAGWQGAKGRAESLVPAVRRRFELPVGETAAYACGHPGMVDNARTALTELGYNVRTEKYD</sequence>
<dbReference type="eggNOG" id="COG0543">
    <property type="taxonomic scope" value="Bacteria"/>
</dbReference>
<dbReference type="PRINTS" id="PR00410">
    <property type="entry name" value="PHEHYDRXLASE"/>
</dbReference>
<dbReference type="OrthoDB" id="9784483at2"/>
<dbReference type="InterPro" id="IPR017927">
    <property type="entry name" value="FAD-bd_FR_type"/>
</dbReference>